<dbReference type="GO" id="GO:0051287">
    <property type="term" value="F:NAD binding"/>
    <property type="evidence" value="ECO:0007669"/>
    <property type="project" value="InterPro"/>
</dbReference>
<evidence type="ECO:0000259" key="3">
    <source>
        <dbReference type="Pfam" id="PF00984"/>
    </source>
</evidence>
<feature type="domain" description="UDP-glucose/GDP-mannose dehydrogenase dimerisation" evidence="3">
    <location>
        <begin position="232"/>
        <end position="324"/>
    </location>
</feature>
<dbReference type="PANTHER" id="PTHR43750">
    <property type="entry name" value="UDP-GLUCOSE 6-DEHYDROGENASE TUAD"/>
    <property type="match status" value="1"/>
</dbReference>
<dbReference type="Gene3D" id="3.40.50.720">
    <property type="entry name" value="NAD(P)-binding Rossmann-like Domain"/>
    <property type="match status" value="2"/>
</dbReference>
<feature type="domain" description="UDP-glucose/GDP-mannose dehydrogenase N-terminal" evidence="4">
    <location>
        <begin position="37"/>
        <end position="211"/>
    </location>
</feature>
<evidence type="ECO:0000259" key="4">
    <source>
        <dbReference type="Pfam" id="PF03721"/>
    </source>
</evidence>
<dbReference type="AlphaFoldDB" id="A0A7S3YWX2"/>
<evidence type="ECO:0000256" key="1">
    <source>
        <dbReference type="ARBA" id="ARBA00006601"/>
    </source>
</evidence>
<dbReference type="PANTHER" id="PTHR43750:SF3">
    <property type="entry name" value="UDP-GLUCOSE 6-DEHYDROGENASE TUAD"/>
    <property type="match status" value="1"/>
</dbReference>
<protein>
    <recommendedName>
        <fullName evidence="6">UDP-glucose 6-dehydrogenase</fullName>
    </recommendedName>
</protein>
<reference evidence="5" key="1">
    <citation type="submission" date="2021-01" db="EMBL/GenBank/DDBJ databases">
        <authorList>
            <person name="Corre E."/>
            <person name="Pelletier E."/>
            <person name="Niang G."/>
            <person name="Scheremetjew M."/>
            <person name="Finn R."/>
            <person name="Kale V."/>
            <person name="Holt S."/>
            <person name="Cochrane G."/>
            <person name="Meng A."/>
            <person name="Brown T."/>
            <person name="Cohen L."/>
        </authorList>
    </citation>
    <scope>NUCLEOTIDE SEQUENCE</scope>
    <source>
        <strain evidence="5">CCCM811</strain>
    </source>
</reference>
<dbReference type="SUPFAM" id="SSF51735">
    <property type="entry name" value="NAD(P)-binding Rossmann-fold domains"/>
    <property type="match status" value="1"/>
</dbReference>
<dbReference type="GO" id="GO:0016616">
    <property type="term" value="F:oxidoreductase activity, acting on the CH-OH group of donors, NAD or NADP as acceptor"/>
    <property type="evidence" value="ECO:0007669"/>
    <property type="project" value="InterPro"/>
</dbReference>
<dbReference type="Pfam" id="PF03721">
    <property type="entry name" value="UDPG_MGDP_dh_N"/>
    <property type="match status" value="1"/>
</dbReference>
<dbReference type="PIRSF" id="PIRSF500136">
    <property type="entry name" value="UDP_ManNAc_DH"/>
    <property type="match status" value="1"/>
</dbReference>
<dbReference type="Gene3D" id="1.20.5.100">
    <property type="entry name" value="Cytochrome c1, transmembrane anchor, C-terminal"/>
    <property type="match status" value="1"/>
</dbReference>
<proteinExistence type="inferred from homology"/>
<dbReference type="EMBL" id="HBIV01022553">
    <property type="protein sequence ID" value="CAE0664630.1"/>
    <property type="molecule type" value="Transcribed_RNA"/>
</dbReference>
<comment type="similarity">
    <text evidence="1 2">Belongs to the UDP-glucose/GDP-mannose dehydrogenase family.</text>
</comment>
<name>A0A7S3YWX2_9EUKA</name>
<dbReference type="InterPro" id="IPR001732">
    <property type="entry name" value="UDP-Glc/GDP-Man_DH_N"/>
</dbReference>
<dbReference type="Pfam" id="PF00984">
    <property type="entry name" value="UDPG_MGDP_dh"/>
    <property type="match status" value="1"/>
</dbReference>
<accession>A0A7S3YWX2</accession>
<dbReference type="NCBIfam" id="TIGR03026">
    <property type="entry name" value="NDP-sugDHase"/>
    <property type="match status" value="1"/>
</dbReference>
<evidence type="ECO:0000313" key="5">
    <source>
        <dbReference type="EMBL" id="CAE0664630.1"/>
    </source>
</evidence>
<dbReference type="GO" id="GO:0016628">
    <property type="term" value="F:oxidoreductase activity, acting on the CH-CH group of donors, NAD or NADP as acceptor"/>
    <property type="evidence" value="ECO:0007669"/>
    <property type="project" value="InterPro"/>
</dbReference>
<dbReference type="InterPro" id="IPR036291">
    <property type="entry name" value="NAD(P)-bd_dom_sf"/>
</dbReference>
<dbReference type="SUPFAM" id="SSF48179">
    <property type="entry name" value="6-phosphogluconate dehydrogenase C-terminal domain-like"/>
    <property type="match status" value="1"/>
</dbReference>
<gene>
    <name evidence="5" type="ORF">LGLO00237_LOCUS16234</name>
</gene>
<sequence>MLSPKSAESKVVSVAAHPLEKGDMTTLPRAKPGSKGRVSVIGVGRLGLCWALNLERVGYKVLGADIFPRYVDMLNKKSLKSLEPHVSDMLRESKCFRATTDMEATVNYSDVLYILVQTPSTGGNRHYDTSYVARVLNSINKMRVSNKHIVIGCTVMPTYCEKVAKLLISNCRNCTISYNPEFIAQGEIIKGQCYPDIVLIGEGSKEAGDVIEAHARAIALNTPKIQRMSTMSAEICKLSINCFVTTKISYANMIGDICDRTEGADKFDVLKAVGGDSRVGLKYLRPGYGYGGPCFPRDNIALGAYANSVNIDAKISHATDAYNRYHTELQAKDMLDSKKQHFVMTDVAYKEGCPVDIIEESQKLAIAKYLVENGKTVTIADRPAVVQKVKEEFGSIFEYA</sequence>
<dbReference type="PIRSF" id="PIRSF000124">
    <property type="entry name" value="UDPglc_GDPman_dh"/>
    <property type="match status" value="1"/>
</dbReference>
<dbReference type="InterPro" id="IPR017476">
    <property type="entry name" value="UDP-Glc/GDP-Man"/>
</dbReference>
<evidence type="ECO:0000256" key="2">
    <source>
        <dbReference type="PIRNR" id="PIRNR000124"/>
    </source>
</evidence>
<organism evidence="5">
    <name type="scientific">Lotharella globosa</name>
    <dbReference type="NCBI Taxonomy" id="91324"/>
    <lineage>
        <taxon>Eukaryota</taxon>
        <taxon>Sar</taxon>
        <taxon>Rhizaria</taxon>
        <taxon>Cercozoa</taxon>
        <taxon>Chlorarachniophyceae</taxon>
        <taxon>Lotharella</taxon>
    </lineage>
</organism>
<evidence type="ECO:0008006" key="6">
    <source>
        <dbReference type="Google" id="ProtNLM"/>
    </source>
</evidence>
<dbReference type="GO" id="GO:0000271">
    <property type="term" value="P:polysaccharide biosynthetic process"/>
    <property type="evidence" value="ECO:0007669"/>
    <property type="project" value="InterPro"/>
</dbReference>
<dbReference type="InterPro" id="IPR014026">
    <property type="entry name" value="UDP-Glc/GDP-Man_DH_dimer"/>
</dbReference>
<dbReference type="InterPro" id="IPR008927">
    <property type="entry name" value="6-PGluconate_DH-like_C_sf"/>
</dbReference>
<dbReference type="InterPro" id="IPR028359">
    <property type="entry name" value="UDP_ManNAc/GlcNAc_DH"/>
</dbReference>